<dbReference type="Proteomes" id="UP000251075">
    <property type="component" value="Unassembled WGS sequence"/>
</dbReference>
<gene>
    <name evidence="2" type="ORF">CU669_10280</name>
</gene>
<feature type="transmembrane region" description="Helical" evidence="1">
    <location>
        <begin position="6"/>
        <end position="30"/>
    </location>
</feature>
<evidence type="ECO:0000313" key="2">
    <source>
        <dbReference type="EMBL" id="RAU22066.1"/>
    </source>
</evidence>
<protein>
    <submittedName>
        <fullName evidence="2">Uncharacterized protein</fullName>
    </submittedName>
</protein>
<evidence type="ECO:0000313" key="3">
    <source>
        <dbReference type="Proteomes" id="UP000251075"/>
    </source>
</evidence>
<dbReference type="OrthoDB" id="7331047at2"/>
<proteinExistence type="predicted"/>
<keyword evidence="3" id="KW-1185">Reference proteome</keyword>
<evidence type="ECO:0000256" key="1">
    <source>
        <dbReference type="SAM" id="Phobius"/>
    </source>
</evidence>
<reference evidence="2 3" key="1">
    <citation type="submission" date="2017-11" db="EMBL/GenBank/DDBJ databases">
        <title>Draft genome sequence of magnetotactic bacterium Magnetospirillum kuznetsovii LBB-42.</title>
        <authorList>
            <person name="Grouzdev D.S."/>
            <person name="Rysina M.S."/>
            <person name="Baslerov R.V."/>
            <person name="Koziaeva V."/>
        </authorList>
    </citation>
    <scope>NUCLEOTIDE SEQUENCE [LARGE SCALE GENOMIC DNA]</scope>
    <source>
        <strain evidence="2 3">LBB-42</strain>
    </source>
</reference>
<keyword evidence="1" id="KW-0812">Transmembrane</keyword>
<organism evidence="2 3">
    <name type="scientific">Paramagnetospirillum kuznetsovii</name>
    <dbReference type="NCBI Taxonomy" id="2053833"/>
    <lineage>
        <taxon>Bacteria</taxon>
        <taxon>Pseudomonadati</taxon>
        <taxon>Pseudomonadota</taxon>
        <taxon>Alphaproteobacteria</taxon>
        <taxon>Rhodospirillales</taxon>
        <taxon>Magnetospirillaceae</taxon>
        <taxon>Paramagnetospirillum</taxon>
    </lineage>
</organism>
<accession>A0A364NYC3</accession>
<dbReference type="AlphaFoldDB" id="A0A364NYC3"/>
<dbReference type="EMBL" id="PGTO01000006">
    <property type="protein sequence ID" value="RAU22066.1"/>
    <property type="molecule type" value="Genomic_DNA"/>
</dbReference>
<dbReference type="RefSeq" id="WP_112144323.1">
    <property type="nucleotide sequence ID" value="NZ_PGTO01000006.1"/>
</dbReference>
<comment type="caution">
    <text evidence="2">The sequence shown here is derived from an EMBL/GenBank/DDBJ whole genome shotgun (WGS) entry which is preliminary data.</text>
</comment>
<sequence>MRSTWPFVAGLIFAALVTLFTMPILVGVGFGMMALGNMGHESAGLSGGSSFFIRDENGRYITRLTNTTYNLLSVPMVGEPRPRRLLARMQIRVGEDGEGLASFDAWPMGAPSEFSKTPLYSIRAQAGAASVGEDSMFWAERGGRKTAYSLVDGNRLFDSDMPMAQFTFEPEARRMAALAIADEEFSARGGVAVISYAAPGRVLRRVVLVADDSFRANMLRATISATRLVSYLDEAAGGRVVELPLAAGPVRIPVNPTDMDLARAKLPAGLRLVTIQPWGGR</sequence>
<name>A0A364NYC3_9PROT</name>
<keyword evidence="1" id="KW-1133">Transmembrane helix</keyword>
<keyword evidence="1" id="KW-0472">Membrane</keyword>